<dbReference type="InterPro" id="IPR003691">
    <property type="entry name" value="FluC"/>
</dbReference>
<evidence type="ECO:0000313" key="11">
    <source>
        <dbReference type="EMBL" id="MBB5490352.1"/>
    </source>
</evidence>
<keyword evidence="3 10" id="KW-0812">Transmembrane</keyword>
<comment type="function">
    <text evidence="9 10">Fluoride-specific ion channel. Important for reducing fluoride concentration in the cell, thus reducing its toxicity.</text>
</comment>
<keyword evidence="10" id="KW-0915">Sodium</keyword>
<gene>
    <name evidence="10" type="primary">fluC</name>
    <name evidence="10" type="synonym">crcB</name>
    <name evidence="11" type="ORF">HNR07_001489</name>
</gene>
<name>A0A840W2R0_9ACTN</name>
<comment type="activity regulation">
    <text evidence="10">Na(+) is not transported, but it plays an essential structural role and its presence is essential for fluoride channel function.</text>
</comment>
<evidence type="ECO:0000256" key="2">
    <source>
        <dbReference type="ARBA" id="ARBA00022475"/>
    </source>
</evidence>
<sequence>MSTTVLAVAGGAALGAVSRYLIDQLIQSRGESVLPWGTFTVNMTGSLLFGFVLAASASDAIPSLAVAALGTGFCGSLTTFSTLSYETLRLAESGARVYAVLNIAMTVLGGIILATLGWVLALALWPLG</sequence>
<comment type="catalytic activity">
    <reaction evidence="8">
        <text>fluoride(in) = fluoride(out)</text>
        <dbReference type="Rhea" id="RHEA:76159"/>
        <dbReference type="ChEBI" id="CHEBI:17051"/>
    </reaction>
    <physiologicalReaction direction="left-to-right" evidence="8">
        <dbReference type="Rhea" id="RHEA:76160"/>
    </physiologicalReaction>
</comment>
<keyword evidence="6 10" id="KW-0407">Ion channel</keyword>
<evidence type="ECO:0000256" key="9">
    <source>
        <dbReference type="ARBA" id="ARBA00049940"/>
    </source>
</evidence>
<accession>A0A840W2R0</accession>
<dbReference type="PANTHER" id="PTHR28259:SF1">
    <property type="entry name" value="FLUORIDE EXPORT PROTEIN 1-RELATED"/>
    <property type="match status" value="1"/>
</dbReference>
<organism evidence="11 12">
    <name type="scientific">Nocardiopsis metallicus</name>
    <dbReference type="NCBI Taxonomy" id="179819"/>
    <lineage>
        <taxon>Bacteria</taxon>
        <taxon>Bacillati</taxon>
        <taxon>Actinomycetota</taxon>
        <taxon>Actinomycetes</taxon>
        <taxon>Streptosporangiales</taxon>
        <taxon>Nocardiopsidaceae</taxon>
        <taxon>Nocardiopsis</taxon>
    </lineage>
</organism>
<keyword evidence="10" id="KW-0479">Metal-binding</keyword>
<dbReference type="GO" id="GO:0005886">
    <property type="term" value="C:plasma membrane"/>
    <property type="evidence" value="ECO:0007669"/>
    <property type="project" value="UniProtKB-SubCell"/>
</dbReference>
<evidence type="ECO:0000256" key="8">
    <source>
        <dbReference type="ARBA" id="ARBA00035585"/>
    </source>
</evidence>
<keyword evidence="12" id="KW-1185">Reference proteome</keyword>
<keyword evidence="5 10" id="KW-0472">Membrane</keyword>
<feature type="transmembrane region" description="Helical" evidence="10">
    <location>
        <begin position="97"/>
        <end position="125"/>
    </location>
</feature>
<comment type="subcellular location">
    <subcellularLocation>
        <location evidence="1 10">Cell membrane</location>
        <topology evidence="1 10">Multi-pass membrane protein</topology>
    </subcellularLocation>
</comment>
<dbReference type="AlphaFoldDB" id="A0A840W2R0"/>
<dbReference type="PANTHER" id="PTHR28259">
    <property type="entry name" value="FLUORIDE EXPORT PROTEIN 1-RELATED"/>
    <property type="match status" value="1"/>
</dbReference>
<dbReference type="GO" id="GO:0140114">
    <property type="term" value="P:cellular detoxification of fluoride"/>
    <property type="evidence" value="ECO:0007669"/>
    <property type="project" value="UniProtKB-UniRule"/>
</dbReference>
<keyword evidence="4 10" id="KW-1133">Transmembrane helix</keyword>
<feature type="transmembrane region" description="Helical" evidence="10">
    <location>
        <begin position="34"/>
        <end position="55"/>
    </location>
</feature>
<evidence type="ECO:0000256" key="10">
    <source>
        <dbReference type="HAMAP-Rule" id="MF_00454"/>
    </source>
</evidence>
<feature type="binding site" evidence="10">
    <location>
        <position position="78"/>
    </location>
    <ligand>
        <name>Na(+)</name>
        <dbReference type="ChEBI" id="CHEBI:29101"/>
        <note>structural</note>
    </ligand>
</feature>
<keyword evidence="10" id="KW-0406">Ion transport</keyword>
<dbReference type="EMBL" id="JACHDO010000001">
    <property type="protein sequence ID" value="MBB5490352.1"/>
    <property type="molecule type" value="Genomic_DNA"/>
</dbReference>
<evidence type="ECO:0000256" key="3">
    <source>
        <dbReference type="ARBA" id="ARBA00022692"/>
    </source>
</evidence>
<evidence type="ECO:0000256" key="7">
    <source>
        <dbReference type="ARBA" id="ARBA00035120"/>
    </source>
</evidence>
<dbReference type="GO" id="GO:0046872">
    <property type="term" value="F:metal ion binding"/>
    <property type="evidence" value="ECO:0007669"/>
    <property type="project" value="UniProtKB-KW"/>
</dbReference>
<proteinExistence type="inferred from homology"/>
<dbReference type="RefSeq" id="WP_184363621.1">
    <property type="nucleotide sequence ID" value="NZ_BAAAKM010000088.1"/>
</dbReference>
<dbReference type="NCBIfam" id="TIGR00494">
    <property type="entry name" value="crcB"/>
    <property type="match status" value="1"/>
</dbReference>
<comment type="caution">
    <text evidence="11">The sequence shown here is derived from an EMBL/GenBank/DDBJ whole genome shotgun (WGS) entry which is preliminary data.</text>
</comment>
<comment type="similarity">
    <text evidence="7 10">Belongs to the fluoride channel Fluc/FEX (TC 1.A.43) family.</text>
</comment>
<protein>
    <recommendedName>
        <fullName evidence="10">Fluoride-specific ion channel FluC</fullName>
    </recommendedName>
</protein>
<feature type="binding site" evidence="10">
    <location>
        <position position="75"/>
    </location>
    <ligand>
        <name>Na(+)</name>
        <dbReference type="ChEBI" id="CHEBI:29101"/>
        <note>structural</note>
    </ligand>
</feature>
<evidence type="ECO:0000256" key="1">
    <source>
        <dbReference type="ARBA" id="ARBA00004651"/>
    </source>
</evidence>
<evidence type="ECO:0000256" key="6">
    <source>
        <dbReference type="ARBA" id="ARBA00023303"/>
    </source>
</evidence>
<keyword evidence="2 10" id="KW-1003">Cell membrane</keyword>
<evidence type="ECO:0000313" key="12">
    <source>
        <dbReference type="Proteomes" id="UP000579647"/>
    </source>
</evidence>
<dbReference type="Proteomes" id="UP000579647">
    <property type="component" value="Unassembled WGS sequence"/>
</dbReference>
<keyword evidence="10" id="KW-0813">Transport</keyword>
<reference evidence="11 12" key="1">
    <citation type="submission" date="2020-08" db="EMBL/GenBank/DDBJ databases">
        <title>Sequencing the genomes of 1000 actinobacteria strains.</title>
        <authorList>
            <person name="Klenk H.-P."/>
        </authorList>
    </citation>
    <scope>NUCLEOTIDE SEQUENCE [LARGE SCALE GENOMIC DNA]</scope>
    <source>
        <strain evidence="11 12">DSM 44598</strain>
    </source>
</reference>
<feature type="transmembrane region" description="Helical" evidence="10">
    <location>
        <begin position="61"/>
        <end position="85"/>
    </location>
</feature>
<dbReference type="GO" id="GO:0062054">
    <property type="term" value="F:fluoride channel activity"/>
    <property type="evidence" value="ECO:0007669"/>
    <property type="project" value="UniProtKB-UniRule"/>
</dbReference>
<evidence type="ECO:0000256" key="5">
    <source>
        <dbReference type="ARBA" id="ARBA00023136"/>
    </source>
</evidence>
<dbReference type="HAMAP" id="MF_00454">
    <property type="entry name" value="FluC"/>
    <property type="match status" value="1"/>
</dbReference>
<dbReference type="Pfam" id="PF02537">
    <property type="entry name" value="CRCB"/>
    <property type="match status" value="1"/>
</dbReference>
<evidence type="ECO:0000256" key="4">
    <source>
        <dbReference type="ARBA" id="ARBA00022989"/>
    </source>
</evidence>
<feature type="transmembrane region" description="Helical" evidence="10">
    <location>
        <begin position="6"/>
        <end position="22"/>
    </location>
</feature>